<dbReference type="VEuPathDB" id="FungiDB:PYU1_G005446"/>
<name>K3WKG5_GLOUD</name>
<keyword evidence="6" id="KW-0325">Glycoprotein</keyword>
<keyword evidence="3 8" id="KW-0812">Transmembrane</keyword>
<dbReference type="HOGENOM" id="CLU_390577_0_0_1"/>
<dbReference type="STRING" id="431595.K3WKG5"/>
<evidence type="ECO:0000256" key="8">
    <source>
        <dbReference type="SAM" id="Phobius"/>
    </source>
</evidence>
<dbReference type="PRINTS" id="PR01433">
    <property type="entry name" value="POLYCYSTIN2"/>
</dbReference>
<sequence length="747" mass="83594">MPTIVKYAPSMKKLPLFMRSSTNLNEKSTPESASIPREFLLRDLKEKRKFRLLSRKLTVFVTFMVVYLAVLLMDRNISGRKYLGYVLMKQSLGISFLSLLLFKALMSVDSSCVVMAAGAVVRRIISKELIDSSHAASGMTFAGINSVGAFWDWFTNSFLDSVYTTTNSDGLPRSSDEMYTIASHTKIVGGFHLIQKRYTSVNTSSSDHSNDPCYSYLEPTVNQTCFSAKGESTDSFGAANGTKASEAELLTLEMFQYSTNNDSVGGFQTYFLRSTTDGDAELVTVKLMRSYRWIDRQTSSVEITMPMYNSNLKIWSVVNLNIGFDLAGGVTPKSFIHVTNIEPYNLSSTKNVVRVALEGVFILHVIYFALLEFWDLCVLSSGSVRTYVMRYGLINNLGDWSNIFINMAIIAWRYGCQSNSTRLSMLVITSFDEYVSALSLAQWDEVLLVLNVCNMLLLTGRALKYFQVTNGGRRLMSSVYGAMPEVLSFLPIYFSVLIGYTFVGHMLYGLSFPEWSTFPRAFFRVFELNFGLYDPGAIYDAGGYLSAIFIYTANTVFCILMLNVFMAIVMSTWDNLSDREAEKTSERETYSRKLGAVDMMFLIFMKEDVVDLLIDVAIDLEGYEMVSKETFTHGWKMTGIEVSPWTWGSIVSWYWGTESSGPFVDKQLAQNTTANRLEKAAPTKSVTETSDDVANVSSAQDLDSTTSDSIVAKSVEPKQQSWRSAIKPSSSAKVFAAIEEDSTEGNH</sequence>
<dbReference type="Pfam" id="PF20519">
    <property type="entry name" value="Polycystin_dom"/>
    <property type="match status" value="1"/>
</dbReference>
<feature type="domain" description="Polycystin" evidence="10">
    <location>
        <begin position="141"/>
        <end position="336"/>
    </location>
</feature>
<feature type="region of interest" description="Disordered" evidence="7">
    <location>
        <begin position="676"/>
        <end position="726"/>
    </location>
</feature>
<evidence type="ECO:0000313" key="11">
    <source>
        <dbReference type="EnsemblProtists" id="PYU1_T005457"/>
    </source>
</evidence>
<dbReference type="Pfam" id="PF08016">
    <property type="entry name" value="PKD_channel"/>
    <property type="match status" value="1"/>
</dbReference>
<protein>
    <submittedName>
        <fullName evidence="11">Uncharacterized protein</fullName>
    </submittedName>
</protein>
<dbReference type="InterPro" id="IPR051223">
    <property type="entry name" value="Polycystin"/>
</dbReference>
<dbReference type="AlphaFoldDB" id="K3WKG5"/>
<evidence type="ECO:0000256" key="7">
    <source>
        <dbReference type="SAM" id="MobiDB-lite"/>
    </source>
</evidence>
<dbReference type="PANTHER" id="PTHR10877:SF183">
    <property type="entry name" value="AT14535P-RELATED"/>
    <property type="match status" value="1"/>
</dbReference>
<accession>K3WKG5</accession>
<reference evidence="11" key="3">
    <citation type="submission" date="2015-02" db="UniProtKB">
        <authorList>
            <consortium name="EnsemblProtists"/>
        </authorList>
    </citation>
    <scope>IDENTIFICATION</scope>
    <source>
        <strain evidence="11">DAOM BR144</strain>
    </source>
</reference>
<dbReference type="InterPro" id="IPR013122">
    <property type="entry name" value="PKD1_2_channel"/>
</dbReference>
<reference evidence="12" key="2">
    <citation type="submission" date="2010-04" db="EMBL/GenBank/DDBJ databases">
        <authorList>
            <person name="Buell R."/>
            <person name="Hamilton J."/>
            <person name="Hostetler J."/>
        </authorList>
    </citation>
    <scope>NUCLEOTIDE SEQUENCE [LARGE SCALE GENOMIC DNA]</scope>
    <source>
        <strain evidence="12">DAOM:BR144</strain>
    </source>
</reference>
<dbReference type="GO" id="GO:0005509">
    <property type="term" value="F:calcium ion binding"/>
    <property type="evidence" value="ECO:0007669"/>
    <property type="project" value="InterPro"/>
</dbReference>
<evidence type="ECO:0000256" key="2">
    <source>
        <dbReference type="ARBA" id="ARBA00007200"/>
    </source>
</evidence>
<feature type="transmembrane region" description="Helical" evidence="8">
    <location>
        <begin position="548"/>
        <end position="569"/>
    </location>
</feature>
<comment type="similarity">
    <text evidence="2">Belongs to the polycystin family.</text>
</comment>
<feature type="transmembrane region" description="Helical" evidence="8">
    <location>
        <begin position="486"/>
        <end position="508"/>
    </location>
</feature>
<feature type="transmembrane region" description="Helical" evidence="8">
    <location>
        <begin position="57"/>
        <end position="73"/>
    </location>
</feature>
<evidence type="ECO:0000256" key="1">
    <source>
        <dbReference type="ARBA" id="ARBA00004141"/>
    </source>
</evidence>
<dbReference type="InParanoid" id="K3WKG5"/>
<dbReference type="EnsemblProtists" id="PYU1_T005457">
    <property type="protein sequence ID" value="PYU1_T005457"/>
    <property type="gene ID" value="PYU1_G005446"/>
</dbReference>
<proteinExistence type="inferred from homology"/>
<evidence type="ECO:0000259" key="10">
    <source>
        <dbReference type="Pfam" id="PF20519"/>
    </source>
</evidence>
<feature type="domain" description="Polycystin cation channel PKD1/PKD2" evidence="9">
    <location>
        <begin position="358"/>
        <end position="574"/>
    </location>
</feature>
<dbReference type="PANTHER" id="PTHR10877">
    <property type="entry name" value="POLYCYSTIN FAMILY MEMBER"/>
    <property type="match status" value="1"/>
</dbReference>
<feature type="transmembrane region" description="Helical" evidence="8">
    <location>
        <begin position="93"/>
        <end position="121"/>
    </location>
</feature>
<feature type="compositionally biased region" description="Polar residues" evidence="7">
    <location>
        <begin position="695"/>
        <end position="709"/>
    </location>
</feature>
<dbReference type="Gene3D" id="1.10.287.70">
    <property type="match status" value="1"/>
</dbReference>
<comment type="subcellular location">
    <subcellularLocation>
        <location evidence="1">Membrane</location>
        <topology evidence="1">Multi-pass membrane protein</topology>
    </subcellularLocation>
</comment>
<evidence type="ECO:0000256" key="3">
    <source>
        <dbReference type="ARBA" id="ARBA00022692"/>
    </source>
</evidence>
<evidence type="ECO:0000256" key="6">
    <source>
        <dbReference type="ARBA" id="ARBA00023180"/>
    </source>
</evidence>
<keyword evidence="4 8" id="KW-1133">Transmembrane helix</keyword>
<evidence type="ECO:0000259" key="9">
    <source>
        <dbReference type="Pfam" id="PF08016"/>
    </source>
</evidence>
<dbReference type="OMA" id="IVMSTWD"/>
<feature type="transmembrane region" description="Helical" evidence="8">
    <location>
        <begin position="355"/>
        <end position="374"/>
    </location>
</feature>
<organism evidence="11 12">
    <name type="scientific">Globisporangium ultimum (strain ATCC 200006 / CBS 805.95 / DAOM BR144)</name>
    <name type="common">Pythium ultimum</name>
    <dbReference type="NCBI Taxonomy" id="431595"/>
    <lineage>
        <taxon>Eukaryota</taxon>
        <taxon>Sar</taxon>
        <taxon>Stramenopiles</taxon>
        <taxon>Oomycota</taxon>
        <taxon>Peronosporomycetes</taxon>
        <taxon>Pythiales</taxon>
        <taxon>Pythiaceae</taxon>
        <taxon>Globisporangium</taxon>
    </lineage>
</organism>
<dbReference type="eggNOG" id="KOG3599">
    <property type="taxonomic scope" value="Eukaryota"/>
</dbReference>
<evidence type="ECO:0000256" key="4">
    <source>
        <dbReference type="ARBA" id="ARBA00022989"/>
    </source>
</evidence>
<feature type="compositionally biased region" description="Polar residues" evidence="7">
    <location>
        <begin position="717"/>
        <end position="726"/>
    </location>
</feature>
<dbReference type="InterPro" id="IPR003915">
    <property type="entry name" value="PKD_2"/>
</dbReference>
<keyword evidence="5 8" id="KW-0472">Membrane</keyword>
<dbReference type="InterPro" id="IPR046791">
    <property type="entry name" value="Polycystin_dom"/>
</dbReference>
<dbReference type="EMBL" id="GL376633">
    <property type="status" value="NOT_ANNOTATED_CDS"/>
    <property type="molecule type" value="Genomic_DNA"/>
</dbReference>
<dbReference type="GO" id="GO:0016020">
    <property type="term" value="C:membrane"/>
    <property type="evidence" value="ECO:0007669"/>
    <property type="project" value="UniProtKB-SubCell"/>
</dbReference>
<evidence type="ECO:0000313" key="12">
    <source>
        <dbReference type="Proteomes" id="UP000019132"/>
    </source>
</evidence>
<dbReference type="Proteomes" id="UP000019132">
    <property type="component" value="Unassembled WGS sequence"/>
</dbReference>
<evidence type="ECO:0000256" key="5">
    <source>
        <dbReference type="ARBA" id="ARBA00023136"/>
    </source>
</evidence>
<reference evidence="12" key="1">
    <citation type="journal article" date="2010" name="Genome Biol.">
        <title>Genome sequence of the necrotrophic plant pathogen Pythium ultimum reveals original pathogenicity mechanisms and effector repertoire.</title>
        <authorList>
            <person name="Levesque C.A."/>
            <person name="Brouwer H."/>
            <person name="Cano L."/>
            <person name="Hamilton J.P."/>
            <person name="Holt C."/>
            <person name="Huitema E."/>
            <person name="Raffaele S."/>
            <person name="Robideau G.P."/>
            <person name="Thines M."/>
            <person name="Win J."/>
            <person name="Zerillo M.M."/>
            <person name="Beakes G.W."/>
            <person name="Boore J.L."/>
            <person name="Busam D."/>
            <person name="Dumas B."/>
            <person name="Ferriera S."/>
            <person name="Fuerstenberg S.I."/>
            <person name="Gachon C.M."/>
            <person name="Gaulin E."/>
            <person name="Govers F."/>
            <person name="Grenville-Briggs L."/>
            <person name="Horner N."/>
            <person name="Hostetler J."/>
            <person name="Jiang R.H."/>
            <person name="Johnson J."/>
            <person name="Krajaejun T."/>
            <person name="Lin H."/>
            <person name="Meijer H.J."/>
            <person name="Moore B."/>
            <person name="Morris P."/>
            <person name="Phuntmart V."/>
            <person name="Puiu D."/>
            <person name="Shetty J."/>
            <person name="Stajich J.E."/>
            <person name="Tripathy S."/>
            <person name="Wawra S."/>
            <person name="van West P."/>
            <person name="Whitty B.R."/>
            <person name="Coutinho P.M."/>
            <person name="Henrissat B."/>
            <person name="Martin F."/>
            <person name="Thomas P.D."/>
            <person name="Tyler B.M."/>
            <person name="De Vries R.P."/>
            <person name="Kamoun S."/>
            <person name="Yandell M."/>
            <person name="Tisserat N."/>
            <person name="Buell C.R."/>
        </authorList>
    </citation>
    <scope>NUCLEOTIDE SEQUENCE</scope>
    <source>
        <strain evidence="12">DAOM:BR144</strain>
    </source>
</reference>
<keyword evidence="12" id="KW-1185">Reference proteome</keyword>